<evidence type="ECO:0000256" key="7">
    <source>
        <dbReference type="ARBA" id="ARBA00022777"/>
    </source>
</evidence>
<gene>
    <name evidence="14" type="ORF">GCM10017581_090570</name>
</gene>
<dbReference type="SMART" id="SM00387">
    <property type="entry name" value="HATPase_c"/>
    <property type="match status" value="1"/>
</dbReference>
<evidence type="ECO:0000256" key="6">
    <source>
        <dbReference type="ARBA" id="ARBA00022692"/>
    </source>
</evidence>
<feature type="transmembrane region" description="Helical" evidence="11">
    <location>
        <begin position="154"/>
        <end position="178"/>
    </location>
</feature>
<dbReference type="InterPro" id="IPR004358">
    <property type="entry name" value="Sig_transdc_His_kin-like_C"/>
</dbReference>
<feature type="transmembrane region" description="Helical" evidence="11">
    <location>
        <begin position="12"/>
        <end position="37"/>
    </location>
</feature>
<dbReference type="SUPFAM" id="SSF55874">
    <property type="entry name" value="ATPase domain of HSP90 chaperone/DNA topoisomerase II/histidine kinase"/>
    <property type="match status" value="1"/>
</dbReference>
<comment type="subcellular location">
    <subcellularLocation>
        <location evidence="2">Cell membrane</location>
    </subcellularLocation>
</comment>
<evidence type="ECO:0000256" key="11">
    <source>
        <dbReference type="SAM" id="Phobius"/>
    </source>
</evidence>
<accession>A0A9W6KU95</accession>
<keyword evidence="7" id="KW-0418">Kinase</keyword>
<dbReference type="EC" id="2.7.13.3" evidence="3"/>
<evidence type="ECO:0000256" key="2">
    <source>
        <dbReference type="ARBA" id="ARBA00004236"/>
    </source>
</evidence>
<proteinExistence type="predicted"/>
<dbReference type="GO" id="GO:0005886">
    <property type="term" value="C:plasma membrane"/>
    <property type="evidence" value="ECO:0007669"/>
    <property type="project" value="UniProtKB-SubCell"/>
</dbReference>
<feature type="domain" description="Histidine kinase" evidence="12">
    <location>
        <begin position="238"/>
        <end position="450"/>
    </location>
</feature>
<dbReference type="Pfam" id="PF00672">
    <property type="entry name" value="HAMP"/>
    <property type="match status" value="1"/>
</dbReference>
<dbReference type="AlphaFoldDB" id="A0A9W6KU95"/>
<keyword evidence="4" id="KW-0597">Phosphoprotein</keyword>
<evidence type="ECO:0000259" key="12">
    <source>
        <dbReference type="PROSITE" id="PS50109"/>
    </source>
</evidence>
<dbReference type="Gene3D" id="3.30.565.10">
    <property type="entry name" value="Histidine kinase-like ATPase, C-terminal domain"/>
    <property type="match status" value="1"/>
</dbReference>
<reference evidence="14" key="2">
    <citation type="submission" date="2023-01" db="EMBL/GenBank/DDBJ databases">
        <authorList>
            <person name="Sun Q."/>
            <person name="Evtushenko L."/>
        </authorList>
    </citation>
    <scope>NUCLEOTIDE SEQUENCE</scope>
    <source>
        <strain evidence="14">VKM Ac-1321</strain>
    </source>
</reference>
<keyword evidence="5" id="KW-0808">Transferase</keyword>
<dbReference type="SMART" id="SM00304">
    <property type="entry name" value="HAMP"/>
    <property type="match status" value="1"/>
</dbReference>
<dbReference type="SUPFAM" id="SSF158472">
    <property type="entry name" value="HAMP domain-like"/>
    <property type="match status" value="1"/>
</dbReference>
<dbReference type="InterPro" id="IPR036890">
    <property type="entry name" value="HATPase_C_sf"/>
</dbReference>
<dbReference type="InterPro" id="IPR003660">
    <property type="entry name" value="HAMP_dom"/>
</dbReference>
<dbReference type="Gene3D" id="6.10.340.10">
    <property type="match status" value="1"/>
</dbReference>
<evidence type="ECO:0000256" key="3">
    <source>
        <dbReference type="ARBA" id="ARBA00012438"/>
    </source>
</evidence>
<keyword evidence="15" id="KW-1185">Reference proteome</keyword>
<dbReference type="PANTHER" id="PTHR45436:SF5">
    <property type="entry name" value="SENSOR HISTIDINE KINASE TRCS"/>
    <property type="match status" value="1"/>
</dbReference>
<dbReference type="PANTHER" id="PTHR45436">
    <property type="entry name" value="SENSOR HISTIDINE KINASE YKOH"/>
    <property type="match status" value="1"/>
</dbReference>
<evidence type="ECO:0000313" key="14">
    <source>
        <dbReference type="EMBL" id="GLL07305.1"/>
    </source>
</evidence>
<evidence type="ECO:0000256" key="5">
    <source>
        <dbReference type="ARBA" id="ARBA00022679"/>
    </source>
</evidence>
<dbReference type="PROSITE" id="PS50885">
    <property type="entry name" value="HAMP"/>
    <property type="match status" value="1"/>
</dbReference>
<dbReference type="GO" id="GO:0000155">
    <property type="term" value="F:phosphorelay sensor kinase activity"/>
    <property type="evidence" value="ECO:0007669"/>
    <property type="project" value="InterPro"/>
</dbReference>
<feature type="domain" description="HAMP" evidence="13">
    <location>
        <begin position="178"/>
        <end position="230"/>
    </location>
</feature>
<dbReference type="InterPro" id="IPR036097">
    <property type="entry name" value="HisK_dim/P_sf"/>
</dbReference>
<comment type="caution">
    <text evidence="14">The sequence shown here is derived from an EMBL/GenBank/DDBJ whole genome shotgun (WGS) entry which is preliminary data.</text>
</comment>
<dbReference type="CDD" id="cd00082">
    <property type="entry name" value="HisKA"/>
    <property type="match status" value="1"/>
</dbReference>
<dbReference type="InterPro" id="IPR005467">
    <property type="entry name" value="His_kinase_dom"/>
</dbReference>
<dbReference type="FunFam" id="3.30.565.10:FF:000006">
    <property type="entry name" value="Sensor histidine kinase WalK"/>
    <property type="match status" value="1"/>
</dbReference>
<keyword evidence="9" id="KW-0902">Two-component regulatory system</keyword>
<dbReference type="SUPFAM" id="SSF47384">
    <property type="entry name" value="Homodimeric domain of signal transducing histidine kinase"/>
    <property type="match status" value="1"/>
</dbReference>
<dbReference type="Proteomes" id="UP001143480">
    <property type="component" value="Unassembled WGS sequence"/>
</dbReference>
<keyword evidence="10 11" id="KW-0472">Membrane</keyword>
<dbReference type="CDD" id="cd06225">
    <property type="entry name" value="HAMP"/>
    <property type="match status" value="1"/>
</dbReference>
<dbReference type="InterPro" id="IPR003594">
    <property type="entry name" value="HATPase_dom"/>
</dbReference>
<dbReference type="InterPro" id="IPR003661">
    <property type="entry name" value="HisK_dim/P_dom"/>
</dbReference>
<dbReference type="EMBL" id="BSFP01000091">
    <property type="protein sequence ID" value="GLL07305.1"/>
    <property type="molecule type" value="Genomic_DNA"/>
</dbReference>
<keyword evidence="6 11" id="KW-0812">Transmembrane</keyword>
<evidence type="ECO:0000259" key="13">
    <source>
        <dbReference type="PROSITE" id="PS50885"/>
    </source>
</evidence>
<evidence type="ECO:0000256" key="9">
    <source>
        <dbReference type="ARBA" id="ARBA00023012"/>
    </source>
</evidence>
<protein>
    <recommendedName>
        <fullName evidence="3">histidine kinase</fullName>
        <ecNumber evidence="3">2.7.13.3</ecNumber>
    </recommendedName>
</protein>
<dbReference type="PROSITE" id="PS50109">
    <property type="entry name" value="HIS_KIN"/>
    <property type="match status" value="1"/>
</dbReference>
<evidence type="ECO:0000256" key="10">
    <source>
        <dbReference type="ARBA" id="ARBA00023136"/>
    </source>
</evidence>
<evidence type="ECO:0000256" key="4">
    <source>
        <dbReference type="ARBA" id="ARBA00022553"/>
    </source>
</evidence>
<dbReference type="InterPro" id="IPR050428">
    <property type="entry name" value="TCS_sensor_his_kinase"/>
</dbReference>
<dbReference type="Pfam" id="PF00512">
    <property type="entry name" value="HisKA"/>
    <property type="match status" value="1"/>
</dbReference>
<reference evidence="14" key="1">
    <citation type="journal article" date="2014" name="Int. J. Syst. Evol. Microbiol.">
        <title>Complete genome sequence of Corynebacterium casei LMG S-19264T (=DSM 44701T), isolated from a smear-ripened cheese.</title>
        <authorList>
            <consortium name="US DOE Joint Genome Institute (JGI-PGF)"/>
            <person name="Walter F."/>
            <person name="Albersmeier A."/>
            <person name="Kalinowski J."/>
            <person name="Ruckert C."/>
        </authorList>
    </citation>
    <scope>NUCLEOTIDE SEQUENCE</scope>
    <source>
        <strain evidence="14">VKM Ac-1321</strain>
    </source>
</reference>
<evidence type="ECO:0000256" key="8">
    <source>
        <dbReference type="ARBA" id="ARBA00022989"/>
    </source>
</evidence>
<sequence>MTRRRTQAFGPLGWRLLGAFIVVALSSVLTLTVAALIGTDRGLAATERASRQQTAARVADAAARGYPAEGGWASADLTAARALADAAGAQLMIRDATGAMVWPGRAPAGAGMGHGGQSATGGAVNAPVLVTGRTVGTVNLIFATAPTTDGRSVAWQWVAAAGTVALLVAFAVGGYVVWRLNAPLVVMIRAARAFTGGDRTARAHLDAVGELGELGDAVDAMADQVVHTEQVRRQHAADIAHELRTPLAALQAGLEELRDGLQPADPARLAGLHDQSLRLGRVVEDLAELSAAESAALSLRPADVELADIVARATDGQETHLRSAGLHVHRDLHPPVNVHADPDRLHQAVTNLLTNATRYCRPGDQVHIRVDAVDQQARIQITDTGPGIGPAELPHVFDRLWRGADHRSVTGAGIGLAVVRELVTAHGGTIHATSRPGHGTTFTIGLPLATAPQQRRL</sequence>
<dbReference type="Gene3D" id="1.10.287.130">
    <property type="match status" value="1"/>
</dbReference>
<dbReference type="Pfam" id="PF02518">
    <property type="entry name" value="HATPase_c"/>
    <property type="match status" value="1"/>
</dbReference>
<keyword evidence="8 11" id="KW-1133">Transmembrane helix</keyword>
<name>A0A9W6KU95_9ACTN</name>
<comment type="catalytic activity">
    <reaction evidence="1">
        <text>ATP + protein L-histidine = ADP + protein N-phospho-L-histidine.</text>
        <dbReference type="EC" id="2.7.13.3"/>
    </reaction>
</comment>
<organism evidence="14 15">
    <name type="scientific">Dactylosporangium matsuzakiense</name>
    <dbReference type="NCBI Taxonomy" id="53360"/>
    <lineage>
        <taxon>Bacteria</taxon>
        <taxon>Bacillati</taxon>
        <taxon>Actinomycetota</taxon>
        <taxon>Actinomycetes</taxon>
        <taxon>Micromonosporales</taxon>
        <taxon>Micromonosporaceae</taxon>
        <taxon>Dactylosporangium</taxon>
    </lineage>
</organism>
<evidence type="ECO:0000256" key="1">
    <source>
        <dbReference type="ARBA" id="ARBA00000085"/>
    </source>
</evidence>
<dbReference type="PRINTS" id="PR00344">
    <property type="entry name" value="BCTRLSENSOR"/>
</dbReference>
<evidence type="ECO:0000313" key="15">
    <source>
        <dbReference type="Proteomes" id="UP001143480"/>
    </source>
</evidence>
<dbReference type="RefSeq" id="WP_261959819.1">
    <property type="nucleotide sequence ID" value="NZ_BAAAXA010000001.1"/>
</dbReference>
<dbReference type="SMART" id="SM00388">
    <property type="entry name" value="HisKA"/>
    <property type="match status" value="1"/>
</dbReference>